<reference evidence="1 2" key="1">
    <citation type="submission" date="2005-09" db="EMBL/GenBank/DDBJ databases">
        <authorList>
            <person name="Mural R.J."/>
            <person name="Li P.W."/>
            <person name="Adams M.D."/>
            <person name="Amanatides P.G."/>
            <person name="Baden-Tillson H."/>
            <person name="Barnstead M."/>
            <person name="Chin S.H."/>
            <person name="Dew I."/>
            <person name="Evans C.A."/>
            <person name="Ferriera S."/>
            <person name="Flanigan M."/>
            <person name="Fosler C."/>
            <person name="Glodek A."/>
            <person name="Gu Z."/>
            <person name="Holt R.A."/>
            <person name="Jennings D."/>
            <person name="Kraft C.L."/>
            <person name="Lu F."/>
            <person name="Nguyen T."/>
            <person name="Nusskern D.R."/>
            <person name="Pfannkoch C.M."/>
            <person name="Sitter C."/>
            <person name="Sutton G.G."/>
            <person name="Venter J.C."/>
            <person name="Wang Z."/>
            <person name="Woodage T."/>
            <person name="Zheng X.H."/>
            <person name="Zhong F."/>
        </authorList>
    </citation>
    <scope>NUCLEOTIDE SEQUENCE [LARGE SCALE GENOMIC DNA]</scope>
    <source>
        <strain>BN</strain>
        <strain evidence="2">Sprague-Dawley</strain>
    </source>
</reference>
<sequence length="88" mass="9649">MTGRTEMSQRPVVFLRCSCGHQVRPEMDSVCGCLPRIYLCTHPALPSRPLPHLSLNSPMFPTFPPALVSRLPLKTARRRAAVSPGVPG</sequence>
<evidence type="ECO:0000313" key="1">
    <source>
        <dbReference type="EMBL" id="EDM08350.1"/>
    </source>
</evidence>
<evidence type="ECO:0000313" key="2">
    <source>
        <dbReference type="Proteomes" id="UP000234681"/>
    </source>
</evidence>
<gene>
    <name evidence="1" type="primary">Sepw1</name>
    <name evidence="1" type="ORF">rCG_54025</name>
</gene>
<dbReference type="EMBL" id="CH473979">
    <property type="protein sequence ID" value="EDM08350.1"/>
    <property type="molecule type" value="Genomic_DNA"/>
</dbReference>
<proteinExistence type="predicted"/>
<protein>
    <submittedName>
        <fullName evidence="1">Selenoprotein W, muscle 1</fullName>
    </submittedName>
</protein>
<dbReference type="AlphaFoldDB" id="A6J884"/>
<name>A6J884_RAT</name>
<dbReference type="Proteomes" id="UP000234681">
    <property type="component" value="Chromosome 1"/>
</dbReference>
<accession>A6J884</accession>
<organism evidence="1 2">
    <name type="scientific">Rattus norvegicus</name>
    <name type="common">Rat</name>
    <dbReference type="NCBI Taxonomy" id="10116"/>
    <lineage>
        <taxon>Eukaryota</taxon>
        <taxon>Metazoa</taxon>
        <taxon>Chordata</taxon>
        <taxon>Craniata</taxon>
        <taxon>Vertebrata</taxon>
        <taxon>Euteleostomi</taxon>
        <taxon>Mammalia</taxon>
        <taxon>Eutheria</taxon>
        <taxon>Euarchontoglires</taxon>
        <taxon>Glires</taxon>
        <taxon>Rodentia</taxon>
        <taxon>Myomorpha</taxon>
        <taxon>Muroidea</taxon>
        <taxon>Muridae</taxon>
        <taxon>Murinae</taxon>
        <taxon>Rattus</taxon>
    </lineage>
</organism>